<feature type="compositionally biased region" description="Basic and acidic residues" evidence="1">
    <location>
        <begin position="116"/>
        <end position="126"/>
    </location>
</feature>
<comment type="caution">
    <text evidence="2">The sequence shown here is derived from an EMBL/GenBank/DDBJ whole genome shotgun (WGS) entry which is preliminary data.</text>
</comment>
<gene>
    <name evidence="2" type="ORF">HJG63_011159</name>
</gene>
<keyword evidence="3" id="KW-1185">Reference proteome</keyword>
<organism evidence="2 3">
    <name type="scientific">Rousettus aegyptiacus</name>
    <name type="common">Egyptian fruit bat</name>
    <name type="synonym">Pteropus aegyptiacus</name>
    <dbReference type="NCBI Taxonomy" id="9407"/>
    <lineage>
        <taxon>Eukaryota</taxon>
        <taxon>Metazoa</taxon>
        <taxon>Chordata</taxon>
        <taxon>Craniata</taxon>
        <taxon>Vertebrata</taxon>
        <taxon>Euteleostomi</taxon>
        <taxon>Mammalia</taxon>
        <taxon>Eutheria</taxon>
        <taxon>Laurasiatheria</taxon>
        <taxon>Chiroptera</taxon>
        <taxon>Yinpterochiroptera</taxon>
        <taxon>Pteropodoidea</taxon>
        <taxon>Pteropodidae</taxon>
        <taxon>Rousettinae</taxon>
        <taxon>Rousettus</taxon>
    </lineage>
</organism>
<evidence type="ECO:0000313" key="2">
    <source>
        <dbReference type="EMBL" id="KAF6465736.1"/>
    </source>
</evidence>
<evidence type="ECO:0000256" key="1">
    <source>
        <dbReference type="SAM" id="MobiDB-lite"/>
    </source>
</evidence>
<dbReference type="AlphaFoldDB" id="A0A7J8H0F0"/>
<feature type="region of interest" description="Disordered" evidence="1">
    <location>
        <begin position="102"/>
        <end position="126"/>
    </location>
</feature>
<dbReference type="EMBL" id="JACASE010000005">
    <property type="protein sequence ID" value="KAF6465736.1"/>
    <property type="molecule type" value="Genomic_DNA"/>
</dbReference>
<dbReference type="Proteomes" id="UP000593571">
    <property type="component" value="Unassembled WGS sequence"/>
</dbReference>
<proteinExistence type="predicted"/>
<protein>
    <submittedName>
        <fullName evidence="2">Uncharacterized protein</fullName>
    </submittedName>
</protein>
<reference evidence="2 3" key="1">
    <citation type="journal article" date="2020" name="Nature">
        <title>Six reference-quality genomes reveal evolution of bat adaptations.</title>
        <authorList>
            <person name="Jebb D."/>
            <person name="Huang Z."/>
            <person name="Pippel M."/>
            <person name="Hughes G.M."/>
            <person name="Lavrichenko K."/>
            <person name="Devanna P."/>
            <person name="Winkler S."/>
            <person name="Jermiin L.S."/>
            <person name="Skirmuntt E.C."/>
            <person name="Katzourakis A."/>
            <person name="Burkitt-Gray L."/>
            <person name="Ray D.A."/>
            <person name="Sullivan K.A.M."/>
            <person name="Roscito J.G."/>
            <person name="Kirilenko B.M."/>
            <person name="Davalos L.M."/>
            <person name="Corthals A.P."/>
            <person name="Power M.L."/>
            <person name="Jones G."/>
            <person name="Ransome R.D."/>
            <person name="Dechmann D.K.N."/>
            <person name="Locatelli A.G."/>
            <person name="Puechmaille S.J."/>
            <person name="Fedrigo O."/>
            <person name="Jarvis E.D."/>
            <person name="Hiller M."/>
            <person name="Vernes S.C."/>
            <person name="Myers E.W."/>
            <person name="Teeling E.C."/>
        </authorList>
    </citation>
    <scope>NUCLEOTIDE SEQUENCE [LARGE SCALE GENOMIC DNA]</scope>
    <source>
        <strain evidence="2">MRouAeg1</strain>
        <tissue evidence="2">Muscle</tissue>
    </source>
</reference>
<evidence type="ECO:0000313" key="3">
    <source>
        <dbReference type="Proteomes" id="UP000593571"/>
    </source>
</evidence>
<accession>A0A7J8H0F0</accession>
<name>A0A7J8H0F0_ROUAE</name>
<sequence>MRPRVRSPASPRVFLHFFSPGSFFCPPHSPFKTLRMRLSQVGELLDLSWPGGLVTPSDDSHVATRRRVCKPKVWVSRLASPFVLPGTIFKGKRFQKEIDIPSQWGFRSPPHQQPVRNERTNEQMNK</sequence>